<evidence type="ECO:0000256" key="3">
    <source>
        <dbReference type="ARBA" id="ARBA00022729"/>
    </source>
</evidence>
<reference evidence="4 5" key="1">
    <citation type="submission" date="2020-10" db="EMBL/GenBank/DDBJ databases">
        <title>Complete genome sequence of Thermosphaera aggregans strain 3507.</title>
        <authorList>
            <person name="Zayulina K.S."/>
            <person name="Elcheninov A.G."/>
            <person name="Toshchakov S.V."/>
            <person name="Kublanov I.V."/>
            <person name="Kochetkova T.V."/>
        </authorList>
    </citation>
    <scope>NUCLEOTIDE SEQUENCE [LARGE SCALE GENOMIC DNA]</scope>
    <source>
        <strain evidence="4 5">3507</strain>
    </source>
</reference>
<dbReference type="Gene3D" id="3.40.190.10">
    <property type="entry name" value="Periplasmic binding protein-like II"/>
    <property type="match status" value="1"/>
</dbReference>
<dbReference type="Pfam" id="PF13379">
    <property type="entry name" value="NMT1_2"/>
    <property type="match status" value="1"/>
</dbReference>
<dbReference type="GO" id="GO:0042597">
    <property type="term" value="C:periplasmic space"/>
    <property type="evidence" value="ECO:0007669"/>
    <property type="project" value="UniProtKB-SubCell"/>
</dbReference>
<protein>
    <submittedName>
        <fullName evidence="4">ABC transporter substrate-binding protein</fullName>
    </submittedName>
</protein>
<dbReference type="SUPFAM" id="SSF53850">
    <property type="entry name" value="Periplasmic binding protein-like II"/>
    <property type="match status" value="1"/>
</dbReference>
<dbReference type="PANTHER" id="PTHR30024:SF47">
    <property type="entry name" value="TAURINE-BINDING PERIPLASMIC PROTEIN"/>
    <property type="match status" value="1"/>
</dbReference>
<dbReference type="KEGG" id="tcs:IMZ38_00590"/>
<evidence type="ECO:0000313" key="5">
    <source>
        <dbReference type="Proteomes" id="UP000593766"/>
    </source>
</evidence>
<dbReference type="AlphaFoldDB" id="A0A7M1USK9"/>
<dbReference type="PANTHER" id="PTHR30024">
    <property type="entry name" value="ALIPHATIC SULFONATES-BINDING PROTEIN-RELATED"/>
    <property type="match status" value="1"/>
</dbReference>
<comment type="subcellular location">
    <subcellularLocation>
        <location evidence="1">Periplasm</location>
    </subcellularLocation>
</comment>
<keyword evidence="5" id="KW-1185">Reference proteome</keyword>
<keyword evidence="3" id="KW-0732">Signal</keyword>
<accession>A0A7M1USK9</accession>
<evidence type="ECO:0000256" key="2">
    <source>
        <dbReference type="ARBA" id="ARBA00010742"/>
    </source>
</evidence>
<gene>
    <name evidence="4" type="ORF">IMZ38_00590</name>
</gene>
<evidence type="ECO:0000256" key="1">
    <source>
        <dbReference type="ARBA" id="ARBA00004418"/>
    </source>
</evidence>
<sequence>MQDEYGVKFSEIKTLQPQEILTGLVGGYIDVAILPEPYPEVAESKGLMILLLSSEVWPDMPGSYLFTTVDYLEKNRDVLRIIADLVGEMVDEVEEDPSKAVETLSKWLDISGDDALRAIQRIQWNTSLDGDQIQAYIDFAYSKRVIKERYNATLLVESV</sequence>
<name>A0A7M1USK9_9CREN</name>
<comment type="similarity">
    <text evidence="2">Belongs to the bacterial solute-binding protein SsuA/TauA family.</text>
</comment>
<evidence type="ECO:0000313" key="4">
    <source>
        <dbReference type="EMBL" id="QOR95056.1"/>
    </source>
</evidence>
<dbReference type="Proteomes" id="UP000593766">
    <property type="component" value="Chromosome"/>
</dbReference>
<organism evidence="4 5">
    <name type="scientific">Thermosphaera chiliense</name>
    <dbReference type="NCBI Taxonomy" id="3402707"/>
    <lineage>
        <taxon>Archaea</taxon>
        <taxon>Thermoproteota</taxon>
        <taxon>Thermoprotei</taxon>
        <taxon>Desulfurococcales</taxon>
        <taxon>Desulfurococcaceae</taxon>
        <taxon>Thermosphaera</taxon>
    </lineage>
</organism>
<dbReference type="EMBL" id="CP063144">
    <property type="protein sequence ID" value="QOR95056.1"/>
    <property type="molecule type" value="Genomic_DNA"/>
</dbReference>
<proteinExistence type="inferred from homology"/>